<proteinExistence type="predicted"/>
<gene>
    <name evidence="2" type="ORF">DFR76_101785</name>
</gene>
<name>A0A370IEU3_9NOCA</name>
<organism evidence="2 3">
    <name type="scientific">Nocardia pseudobrasiliensis</name>
    <dbReference type="NCBI Taxonomy" id="45979"/>
    <lineage>
        <taxon>Bacteria</taxon>
        <taxon>Bacillati</taxon>
        <taxon>Actinomycetota</taxon>
        <taxon>Actinomycetes</taxon>
        <taxon>Mycobacteriales</taxon>
        <taxon>Nocardiaceae</taxon>
        <taxon>Nocardia</taxon>
    </lineage>
</organism>
<dbReference type="AlphaFoldDB" id="A0A370IEU3"/>
<reference evidence="2 3" key="1">
    <citation type="submission" date="2018-07" db="EMBL/GenBank/DDBJ databases">
        <title>Genomic Encyclopedia of Type Strains, Phase IV (KMG-IV): sequencing the most valuable type-strain genomes for metagenomic binning, comparative biology and taxonomic classification.</title>
        <authorList>
            <person name="Goeker M."/>
        </authorList>
    </citation>
    <scope>NUCLEOTIDE SEQUENCE [LARGE SCALE GENOMIC DNA]</scope>
    <source>
        <strain evidence="2 3">DSM 44290</strain>
    </source>
</reference>
<evidence type="ECO:0000313" key="2">
    <source>
        <dbReference type="EMBL" id="RDI69247.1"/>
    </source>
</evidence>
<sequence>MSTTNEDDSRCSSTRSGRPRSINRWPALRHPGSYACAFCGNTIPAASADLRTLKISTPGERGAQELFVHRACLVSRLHTAIPLGQTLEGCTGCFRTWSEHPAATC</sequence>
<dbReference type="Proteomes" id="UP000254869">
    <property type="component" value="Unassembled WGS sequence"/>
</dbReference>
<keyword evidence="3" id="KW-1185">Reference proteome</keyword>
<dbReference type="EMBL" id="QQBC01000001">
    <property type="protein sequence ID" value="RDI69247.1"/>
    <property type="molecule type" value="Genomic_DNA"/>
</dbReference>
<protein>
    <submittedName>
        <fullName evidence="2">Uncharacterized protein</fullName>
    </submittedName>
</protein>
<dbReference type="RefSeq" id="WP_067991404.1">
    <property type="nucleotide sequence ID" value="NZ_QQBC01000001.1"/>
</dbReference>
<comment type="caution">
    <text evidence="2">The sequence shown here is derived from an EMBL/GenBank/DDBJ whole genome shotgun (WGS) entry which is preliminary data.</text>
</comment>
<evidence type="ECO:0000256" key="1">
    <source>
        <dbReference type="SAM" id="MobiDB-lite"/>
    </source>
</evidence>
<accession>A0A370IEU3</accession>
<evidence type="ECO:0000313" key="3">
    <source>
        <dbReference type="Proteomes" id="UP000254869"/>
    </source>
</evidence>
<feature type="region of interest" description="Disordered" evidence="1">
    <location>
        <begin position="1"/>
        <end position="26"/>
    </location>
</feature>